<feature type="transmembrane region" description="Helical" evidence="1">
    <location>
        <begin position="62"/>
        <end position="79"/>
    </location>
</feature>
<keyword evidence="3" id="KW-1185">Reference proteome</keyword>
<keyword evidence="1" id="KW-0472">Membrane</keyword>
<evidence type="ECO:0000313" key="3">
    <source>
        <dbReference type="Proteomes" id="UP001497512"/>
    </source>
</evidence>
<name>A0ABP0TQI6_9BRYO</name>
<organism evidence="2 3">
    <name type="scientific">Sphagnum troendelagicum</name>
    <dbReference type="NCBI Taxonomy" id="128251"/>
    <lineage>
        <taxon>Eukaryota</taxon>
        <taxon>Viridiplantae</taxon>
        <taxon>Streptophyta</taxon>
        <taxon>Embryophyta</taxon>
        <taxon>Bryophyta</taxon>
        <taxon>Sphagnophytina</taxon>
        <taxon>Sphagnopsida</taxon>
        <taxon>Sphagnales</taxon>
        <taxon>Sphagnaceae</taxon>
        <taxon>Sphagnum</taxon>
    </lineage>
</organism>
<accession>A0ABP0TQI6</accession>
<evidence type="ECO:0000256" key="1">
    <source>
        <dbReference type="SAM" id="Phobius"/>
    </source>
</evidence>
<gene>
    <name evidence="2" type="ORF">CSSPTR1EN2_LOCUS6381</name>
</gene>
<sequence>MKINFFNLPSPLTNGHKPRCSQLGIATPTRISQISSSSRTGFVEGFFREVCRFWIQTVDRTILVLVVFVRLILLLLLAIF</sequence>
<keyword evidence="1" id="KW-1133">Transmembrane helix</keyword>
<protein>
    <submittedName>
        <fullName evidence="2">Uncharacterized protein</fullName>
    </submittedName>
</protein>
<proteinExistence type="predicted"/>
<dbReference type="Proteomes" id="UP001497512">
    <property type="component" value="Chromosome 13"/>
</dbReference>
<evidence type="ECO:0000313" key="2">
    <source>
        <dbReference type="EMBL" id="CAK9202386.1"/>
    </source>
</evidence>
<dbReference type="EMBL" id="OZ019905">
    <property type="protein sequence ID" value="CAK9202386.1"/>
    <property type="molecule type" value="Genomic_DNA"/>
</dbReference>
<reference evidence="2" key="1">
    <citation type="submission" date="2024-02" db="EMBL/GenBank/DDBJ databases">
        <authorList>
            <consortium name="ELIXIR-Norway"/>
            <consortium name="Elixir Norway"/>
        </authorList>
    </citation>
    <scope>NUCLEOTIDE SEQUENCE</scope>
</reference>
<keyword evidence="1" id="KW-0812">Transmembrane</keyword>